<feature type="compositionally biased region" description="Polar residues" evidence="1">
    <location>
        <begin position="44"/>
        <end position="59"/>
    </location>
</feature>
<evidence type="ECO:0000313" key="2">
    <source>
        <dbReference type="EnsemblMetazoa" id="Aqu2.1.01728_001"/>
    </source>
</evidence>
<feature type="region of interest" description="Disordered" evidence="1">
    <location>
        <begin position="44"/>
        <end position="72"/>
    </location>
</feature>
<evidence type="ECO:0000256" key="1">
    <source>
        <dbReference type="SAM" id="MobiDB-lite"/>
    </source>
</evidence>
<accession>A0A1X7SI02</accession>
<dbReference type="OrthoDB" id="19182at2759"/>
<feature type="compositionally biased region" description="Acidic residues" evidence="1">
    <location>
        <begin position="60"/>
        <end position="70"/>
    </location>
</feature>
<protein>
    <submittedName>
        <fullName evidence="2">Uncharacterized protein</fullName>
    </submittedName>
</protein>
<reference evidence="2" key="1">
    <citation type="submission" date="2017-05" db="UniProtKB">
        <authorList>
            <consortium name="EnsemblMetazoa"/>
        </authorList>
    </citation>
    <scope>IDENTIFICATION</scope>
</reference>
<organism evidence="2">
    <name type="scientific">Amphimedon queenslandica</name>
    <name type="common">Sponge</name>
    <dbReference type="NCBI Taxonomy" id="400682"/>
    <lineage>
        <taxon>Eukaryota</taxon>
        <taxon>Metazoa</taxon>
        <taxon>Porifera</taxon>
        <taxon>Demospongiae</taxon>
        <taxon>Heteroscleromorpha</taxon>
        <taxon>Haplosclerida</taxon>
        <taxon>Niphatidae</taxon>
        <taxon>Amphimedon</taxon>
    </lineage>
</organism>
<proteinExistence type="predicted"/>
<sequence length="127" mass="13699">VTDPITTTKANLTDFIATGSTTTGPVGDTSCTVQCNIANNCQVNTSATSNNGRDTTVDNLQDDGDDDDDDFKPIKKRFCPLIINKKAKTKKFKGVAKGVVYDDIDESLVTHNSLLMNMVTQHGGWSL</sequence>
<dbReference type="AlphaFoldDB" id="A0A1X7SI02"/>
<dbReference type="EnsemblMetazoa" id="Aqu2.1.01728_001">
    <property type="protein sequence ID" value="Aqu2.1.01728_001"/>
    <property type="gene ID" value="Aqu2.1.01728"/>
</dbReference>
<dbReference type="InParanoid" id="A0A1X7SI02"/>
<name>A0A1X7SI02_AMPQE</name>